<dbReference type="Pfam" id="PF13489">
    <property type="entry name" value="Methyltransf_23"/>
    <property type="match status" value="1"/>
</dbReference>
<keyword evidence="1" id="KW-0808">Transferase</keyword>
<dbReference type="PANTHER" id="PTHR43861">
    <property type="entry name" value="TRANS-ACONITATE 2-METHYLTRANSFERASE-RELATED"/>
    <property type="match status" value="1"/>
</dbReference>
<dbReference type="SUPFAM" id="SSF53335">
    <property type="entry name" value="S-adenosyl-L-methionine-dependent methyltransferases"/>
    <property type="match status" value="1"/>
</dbReference>
<dbReference type="CDD" id="cd02440">
    <property type="entry name" value="AdoMet_MTases"/>
    <property type="match status" value="1"/>
</dbReference>
<evidence type="ECO:0000313" key="2">
    <source>
        <dbReference type="Proteomes" id="UP000198367"/>
    </source>
</evidence>
<dbReference type="Gene3D" id="3.40.50.150">
    <property type="entry name" value="Vaccinia Virus protein VP39"/>
    <property type="match status" value="1"/>
</dbReference>
<dbReference type="GO" id="GO:0008168">
    <property type="term" value="F:methyltransferase activity"/>
    <property type="evidence" value="ECO:0007669"/>
    <property type="project" value="UniProtKB-KW"/>
</dbReference>
<dbReference type="Proteomes" id="UP000198367">
    <property type="component" value="Chromosome"/>
</dbReference>
<dbReference type="KEGG" id="sbj:CF168_14355"/>
<protein>
    <submittedName>
        <fullName evidence="1">SAM-dependent methyltransferase</fullName>
    </submittedName>
</protein>
<dbReference type="AlphaFoldDB" id="A0A220UQJ3"/>
<keyword evidence="2" id="KW-1185">Reference proteome</keyword>
<organism evidence="1 2">
    <name type="scientific">Shewanella bicestrii</name>
    <dbReference type="NCBI Taxonomy" id="2018305"/>
    <lineage>
        <taxon>Bacteria</taxon>
        <taxon>Pseudomonadati</taxon>
        <taxon>Pseudomonadota</taxon>
        <taxon>Gammaproteobacteria</taxon>
        <taxon>Alteromonadales</taxon>
        <taxon>Shewanellaceae</taxon>
        <taxon>Shewanella</taxon>
    </lineage>
</organism>
<accession>A0A220UQJ3</accession>
<dbReference type="InterPro" id="IPR029063">
    <property type="entry name" value="SAM-dependent_MTases_sf"/>
</dbReference>
<proteinExistence type="predicted"/>
<gene>
    <name evidence="1" type="ORF">CF168_14355</name>
</gene>
<name>A0A220UQJ3_9GAMM</name>
<dbReference type="GO" id="GO:0032259">
    <property type="term" value="P:methylation"/>
    <property type="evidence" value="ECO:0007669"/>
    <property type="project" value="UniProtKB-KW"/>
</dbReference>
<keyword evidence="1" id="KW-0489">Methyltransferase</keyword>
<reference evidence="1 2" key="1">
    <citation type="submission" date="2017-07" db="EMBL/GenBank/DDBJ databases">
        <title>Phenotypical and genomic characterization of a clinical isolate of Shewanella bicestrii sp. nov. producing an extended-spectrum beta-lactamase and a new oxacillinase variant.</title>
        <authorList>
            <person name="Jousset A.B."/>
            <person name="Bonnin R.A."/>
            <person name="Girlich D."/>
            <person name="Dabos L."/>
            <person name="Potron A."/>
            <person name="Dortet L."/>
            <person name="Glaser P."/>
            <person name="Naas T."/>
        </authorList>
    </citation>
    <scope>NUCLEOTIDE SEQUENCE [LARGE SCALE GENOMIC DNA]</scope>
    <source>
        <strain evidence="1 2">JAB-1</strain>
    </source>
</reference>
<dbReference type="RefSeq" id="WP_011716382.1">
    <property type="nucleotide sequence ID" value="NZ_CP022358.1"/>
</dbReference>
<evidence type="ECO:0000313" key="1">
    <source>
        <dbReference type="EMBL" id="ASK69943.1"/>
    </source>
</evidence>
<dbReference type="EMBL" id="CP022358">
    <property type="protein sequence ID" value="ASK69943.1"/>
    <property type="molecule type" value="Genomic_DNA"/>
</dbReference>
<sequence>MKQENNFTLKPHPDYGFLQVTPMPTTAEIDQFYANEFYSNDYKNFNNSSLEVQLIDKEFWEGTWNDQAKIIESQLGVSMDEIEILDVGCGWGQALSYFKQLGASCYGFDPAKEAVEYGISQGLNVKHCGVESMNAFNNKQFDVVMLNNVLEHLADPVKILTEIRSKVLKQGGLLIITVPNDFNTLQVTAQKLLNMQQWWVSPPAHLNYFSRASLQSLLAGCHFQNELAIASFPLEMFLLMGDNYLNNRNIGKACHQRRVQFELNLRKLGEEQTLQQFYRSLADANLGRQITCYAKAI</sequence>